<dbReference type="EMBL" id="JACHEM010000015">
    <property type="protein sequence ID" value="MBB6438860.1"/>
    <property type="molecule type" value="Genomic_DNA"/>
</dbReference>
<accession>A0A7X0HJV3</accession>
<dbReference type="AlphaFoldDB" id="A0A7X0HJV3"/>
<feature type="region of interest" description="Disordered" evidence="1">
    <location>
        <begin position="117"/>
        <end position="138"/>
    </location>
</feature>
<proteinExistence type="predicted"/>
<name>A0A7X0HJV3_9ACTN</name>
<sequence length="198" mass="21008">MSERNTVLRSLHDVGLAAWFGGSLMGAVGLNCAAKEQGDSWEESARTASSAWAKWTPVNAVAIGAHLVGSSGLLGANAARVATQQGVAASTLAKTVLTGTALAATAYARVLGKKIEHASSQDPQDARKADRHPVDTDRAERHLSCAQWAIPALTGALLVLNALHGEQQRPAQQFQGMWQRARTLAPHMGNGHHWHLMN</sequence>
<evidence type="ECO:0000256" key="1">
    <source>
        <dbReference type="SAM" id="MobiDB-lite"/>
    </source>
</evidence>
<evidence type="ECO:0000313" key="2">
    <source>
        <dbReference type="EMBL" id="MBB6438860.1"/>
    </source>
</evidence>
<reference evidence="2 3" key="1">
    <citation type="submission" date="2020-08" db="EMBL/GenBank/DDBJ databases">
        <title>Genomic Encyclopedia of Type Strains, Phase IV (KMG-IV): sequencing the most valuable type-strain genomes for metagenomic binning, comparative biology and taxonomic classification.</title>
        <authorList>
            <person name="Goeker M."/>
        </authorList>
    </citation>
    <scope>NUCLEOTIDE SEQUENCE [LARGE SCALE GENOMIC DNA]</scope>
    <source>
        <strain evidence="2 3">DSM 40141</strain>
    </source>
</reference>
<dbReference type="Proteomes" id="UP000540423">
    <property type="component" value="Unassembled WGS sequence"/>
</dbReference>
<protein>
    <submittedName>
        <fullName evidence="2">Uncharacterized protein</fullName>
    </submittedName>
</protein>
<organism evidence="2 3">
    <name type="scientific">Streptomyces candidus</name>
    <dbReference type="NCBI Taxonomy" id="67283"/>
    <lineage>
        <taxon>Bacteria</taxon>
        <taxon>Bacillati</taxon>
        <taxon>Actinomycetota</taxon>
        <taxon>Actinomycetes</taxon>
        <taxon>Kitasatosporales</taxon>
        <taxon>Streptomycetaceae</taxon>
        <taxon>Streptomyces</taxon>
    </lineage>
</organism>
<gene>
    <name evidence="2" type="ORF">HNQ79_005372</name>
</gene>
<evidence type="ECO:0000313" key="3">
    <source>
        <dbReference type="Proteomes" id="UP000540423"/>
    </source>
</evidence>
<comment type="caution">
    <text evidence="2">The sequence shown here is derived from an EMBL/GenBank/DDBJ whole genome shotgun (WGS) entry which is preliminary data.</text>
</comment>
<keyword evidence="3" id="KW-1185">Reference proteome</keyword>
<dbReference type="RefSeq" id="WP_185035316.1">
    <property type="nucleotide sequence ID" value="NZ_BNBN01000012.1"/>
</dbReference>